<evidence type="ECO:0000313" key="2">
    <source>
        <dbReference type="EMBL" id="BCS19555.1"/>
    </source>
</evidence>
<protein>
    <submittedName>
        <fullName evidence="2">Uncharacterized protein</fullName>
    </submittedName>
</protein>
<name>A0A7R8AJE4_9EURO</name>
<organism evidence="2 3">
    <name type="scientific">Aspergillus puulaauensis</name>
    <dbReference type="NCBI Taxonomy" id="1220207"/>
    <lineage>
        <taxon>Eukaryota</taxon>
        <taxon>Fungi</taxon>
        <taxon>Dikarya</taxon>
        <taxon>Ascomycota</taxon>
        <taxon>Pezizomycotina</taxon>
        <taxon>Eurotiomycetes</taxon>
        <taxon>Eurotiomycetidae</taxon>
        <taxon>Eurotiales</taxon>
        <taxon>Aspergillaceae</taxon>
        <taxon>Aspergillus</taxon>
    </lineage>
</organism>
<dbReference type="RefSeq" id="XP_041551749.1">
    <property type="nucleotide sequence ID" value="XM_041698578.1"/>
</dbReference>
<dbReference type="GeneID" id="64969560"/>
<gene>
    <name evidence="2" type="ORF">APUU_12383S</name>
</gene>
<keyword evidence="1" id="KW-1133">Transmembrane helix</keyword>
<feature type="transmembrane region" description="Helical" evidence="1">
    <location>
        <begin position="20"/>
        <end position="42"/>
    </location>
</feature>
<evidence type="ECO:0000313" key="3">
    <source>
        <dbReference type="Proteomes" id="UP000654913"/>
    </source>
</evidence>
<accession>A0A7R8AJE4</accession>
<dbReference type="Proteomes" id="UP000654913">
    <property type="component" value="Chromosome 1"/>
</dbReference>
<dbReference type="EMBL" id="AP024443">
    <property type="protein sequence ID" value="BCS19555.1"/>
    <property type="molecule type" value="Genomic_DNA"/>
</dbReference>
<dbReference type="KEGG" id="apuu:APUU_12383S"/>
<reference evidence="2" key="1">
    <citation type="submission" date="2021-01" db="EMBL/GenBank/DDBJ databases">
        <authorList>
            <consortium name="Aspergillus puulaauensis MK2 genome sequencing consortium"/>
            <person name="Kazuki M."/>
            <person name="Futagami T."/>
        </authorList>
    </citation>
    <scope>NUCLEOTIDE SEQUENCE</scope>
    <source>
        <strain evidence="2">MK2</strain>
    </source>
</reference>
<proteinExistence type="predicted"/>
<keyword evidence="3" id="KW-1185">Reference proteome</keyword>
<dbReference type="AlphaFoldDB" id="A0A7R8AJE4"/>
<dbReference type="OrthoDB" id="10544605at2759"/>
<evidence type="ECO:0000256" key="1">
    <source>
        <dbReference type="SAM" id="Phobius"/>
    </source>
</evidence>
<keyword evidence="1" id="KW-0472">Membrane</keyword>
<sequence>MEASTEDGEDSRLSLSREYYTISIAVVVSTTKFIVTVGTLQFSNTAKSRHQMNPLKQDRCPVFLVFWDASRGELRSWPITFGKPQQGGRQ</sequence>
<reference evidence="2" key="2">
    <citation type="submission" date="2021-02" db="EMBL/GenBank/DDBJ databases">
        <title>Aspergillus puulaauensis MK2 genome sequence.</title>
        <authorList>
            <person name="Futagami T."/>
            <person name="Mori K."/>
            <person name="Kadooka C."/>
            <person name="Tanaka T."/>
        </authorList>
    </citation>
    <scope>NUCLEOTIDE SEQUENCE</scope>
    <source>
        <strain evidence="2">MK2</strain>
    </source>
</reference>
<keyword evidence="1" id="KW-0812">Transmembrane</keyword>